<proteinExistence type="predicted"/>
<evidence type="ECO:0008006" key="5">
    <source>
        <dbReference type="Google" id="ProtNLM"/>
    </source>
</evidence>
<evidence type="ECO:0000256" key="2">
    <source>
        <dbReference type="SAM" id="Phobius"/>
    </source>
</evidence>
<feature type="region of interest" description="Disordered" evidence="1">
    <location>
        <begin position="64"/>
        <end position="104"/>
    </location>
</feature>
<dbReference type="OrthoDB" id="3387554at2"/>
<dbReference type="NCBIfam" id="NF038083">
    <property type="entry name" value="CU044_5270_fam"/>
    <property type="match status" value="1"/>
</dbReference>
<evidence type="ECO:0000256" key="1">
    <source>
        <dbReference type="SAM" id="MobiDB-lite"/>
    </source>
</evidence>
<dbReference type="RefSeq" id="WP_147455163.1">
    <property type="nucleotide sequence ID" value="NZ_RBXO01000001.1"/>
</dbReference>
<dbReference type="EMBL" id="RBXO01000001">
    <property type="protein sequence ID" value="RKT55033.1"/>
    <property type="molecule type" value="Genomic_DNA"/>
</dbReference>
<keyword evidence="2" id="KW-0812">Transmembrane</keyword>
<keyword evidence="2" id="KW-0472">Membrane</keyword>
<accession>A0A495W2V6</accession>
<comment type="caution">
    <text evidence="3">The sequence shown here is derived from an EMBL/GenBank/DDBJ whole genome shotgun (WGS) entry which is preliminary data.</text>
</comment>
<name>A0A495W2V6_9PSEU</name>
<feature type="compositionally biased region" description="Low complexity" evidence="1">
    <location>
        <begin position="64"/>
        <end position="82"/>
    </location>
</feature>
<reference evidence="3 4" key="1">
    <citation type="submission" date="2018-10" db="EMBL/GenBank/DDBJ databases">
        <title>Sequencing the genomes of 1000 actinobacteria strains.</title>
        <authorList>
            <person name="Klenk H.-P."/>
        </authorList>
    </citation>
    <scope>NUCLEOTIDE SEQUENCE [LARGE SCALE GENOMIC DNA]</scope>
    <source>
        <strain evidence="3 4">DSM 43800</strain>
    </source>
</reference>
<keyword evidence="4" id="KW-1185">Reference proteome</keyword>
<organism evidence="3 4">
    <name type="scientific">Saccharothrix australiensis</name>
    <dbReference type="NCBI Taxonomy" id="2072"/>
    <lineage>
        <taxon>Bacteria</taxon>
        <taxon>Bacillati</taxon>
        <taxon>Actinomycetota</taxon>
        <taxon>Actinomycetes</taxon>
        <taxon>Pseudonocardiales</taxon>
        <taxon>Pseudonocardiaceae</taxon>
        <taxon>Saccharothrix</taxon>
    </lineage>
</organism>
<evidence type="ECO:0000313" key="4">
    <source>
        <dbReference type="Proteomes" id="UP000282084"/>
    </source>
</evidence>
<feature type="transmembrane region" description="Helical" evidence="2">
    <location>
        <begin position="128"/>
        <end position="150"/>
    </location>
</feature>
<keyword evidence="2" id="KW-1133">Transmembrane helix</keyword>
<feature type="region of interest" description="Disordered" evidence="1">
    <location>
        <begin position="238"/>
        <end position="259"/>
    </location>
</feature>
<evidence type="ECO:0000313" key="3">
    <source>
        <dbReference type="EMBL" id="RKT55033.1"/>
    </source>
</evidence>
<dbReference type="InterPro" id="IPR047789">
    <property type="entry name" value="CU044_5270-like"/>
</dbReference>
<gene>
    <name evidence="3" type="ORF">C8E97_3689</name>
</gene>
<protein>
    <recommendedName>
        <fullName evidence="5">CU044_5270 family protein</fullName>
    </recommendedName>
</protein>
<dbReference type="AlphaFoldDB" id="A0A495W2V6"/>
<dbReference type="Proteomes" id="UP000282084">
    <property type="component" value="Unassembled WGS sequence"/>
</dbReference>
<sequence>MREVDRAGMRQVWTEDELDRALAGLYAEIETDQRGLAGVRENLVAAAEGLAQRRLDVVGTGAVESGTAGSGTAESGAVKSGTAGSGTAGVSADETRTADGDTLVGTAADSGVVPIGERARRRRPLRRWLAAAAVVAVLASGGVVAQTVLFSPDTATARAREALTGAAEIAARAEDPVLADGQYRYLATHAWWLRTTTADERGFSYLNENLIETWIPADPDDEWLLRRRETGNRKWVKGTEAEARAAGAPIEESPWPEQRAKGGAFTGNAPEHGNWQFPGPEFLAGLPADPGRLYERLRRDSGGGKQVLVYAADALRSGTVPAAVRANLLRALAHLPGLDVTDDAANLDGRRGVALGVSEDRERQEIILDPGTGEVIGERKVSDSLWAGVPKGTVTSYSAVTTAVVDGIGVTPAR</sequence>